<feature type="domain" description="HTH marR-type" evidence="1">
    <location>
        <begin position="33"/>
        <end position="126"/>
    </location>
</feature>
<evidence type="ECO:0000313" key="2">
    <source>
        <dbReference type="EMBL" id="SDY04706.1"/>
    </source>
</evidence>
<gene>
    <name evidence="2" type="ORF">SAMN05216215_101919</name>
</gene>
<dbReference type="InterPro" id="IPR039422">
    <property type="entry name" value="MarR/SlyA-like"/>
</dbReference>
<dbReference type="InterPro" id="IPR000835">
    <property type="entry name" value="HTH_MarR-typ"/>
</dbReference>
<name>A0A1H3GN24_9PSEU</name>
<accession>A0A1H3GN24</accession>
<proteinExistence type="predicted"/>
<protein>
    <submittedName>
        <fullName evidence="2">DNA-binding transcriptional regulator, MarR family</fullName>
    </submittedName>
</protein>
<evidence type="ECO:0000259" key="1">
    <source>
        <dbReference type="SMART" id="SM00347"/>
    </source>
</evidence>
<dbReference type="SMART" id="SM00347">
    <property type="entry name" value="HTH_MARR"/>
    <property type="match status" value="1"/>
</dbReference>
<keyword evidence="2" id="KW-0238">DNA-binding</keyword>
<dbReference type="InterPro" id="IPR036390">
    <property type="entry name" value="WH_DNA-bd_sf"/>
</dbReference>
<dbReference type="OrthoDB" id="3211876at2"/>
<reference evidence="3" key="1">
    <citation type="submission" date="2016-10" db="EMBL/GenBank/DDBJ databases">
        <authorList>
            <person name="Varghese N."/>
            <person name="Submissions S."/>
        </authorList>
    </citation>
    <scope>NUCLEOTIDE SEQUENCE [LARGE SCALE GENOMIC DNA]</scope>
    <source>
        <strain evidence="3">CGMCC 4.3530</strain>
    </source>
</reference>
<dbReference type="PANTHER" id="PTHR33164">
    <property type="entry name" value="TRANSCRIPTIONAL REGULATOR, MARR FAMILY"/>
    <property type="match status" value="1"/>
</dbReference>
<dbReference type="Proteomes" id="UP000199529">
    <property type="component" value="Unassembled WGS sequence"/>
</dbReference>
<dbReference type="Gene3D" id="1.10.10.10">
    <property type="entry name" value="Winged helix-like DNA-binding domain superfamily/Winged helix DNA-binding domain"/>
    <property type="match status" value="1"/>
</dbReference>
<dbReference type="STRING" id="418495.SAMN05216215_101919"/>
<dbReference type="GO" id="GO:0003677">
    <property type="term" value="F:DNA binding"/>
    <property type="evidence" value="ECO:0007669"/>
    <property type="project" value="UniProtKB-KW"/>
</dbReference>
<evidence type="ECO:0000313" key="3">
    <source>
        <dbReference type="Proteomes" id="UP000199529"/>
    </source>
</evidence>
<sequence length="166" mass="18866">MIDGPDPTEEESVWQPLRRLLADMDDEIGRLYRQRGLDGIRPRFVMPLIRLGHRGAMTIRELAGALDVTHSAMSQTVSAMRREGLVRSVAGTDARTRQVTLTKRAHALLPLLEAEWRATEQAVRELEGELPHPLSEVVRDLEEALARRSFHDRIAHHLRRSPEQSS</sequence>
<organism evidence="2 3">
    <name type="scientific">Saccharopolyspora shandongensis</name>
    <dbReference type="NCBI Taxonomy" id="418495"/>
    <lineage>
        <taxon>Bacteria</taxon>
        <taxon>Bacillati</taxon>
        <taxon>Actinomycetota</taxon>
        <taxon>Actinomycetes</taxon>
        <taxon>Pseudonocardiales</taxon>
        <taxon>Pseudonocardiaceae</taxon>
        <taxon>Saccharopolyspora</taxon>
    </lineage>
</organism>
<dbReference type="PANTHER" id="PTHR33164:SF99">
    <property type="entry name" value="MARR FAMILY REGULATORY PROTEIN"/>
    <property type="match status" value="1"/>
</dbReference>
<dbReference type="RefSeq" id="WP_093267702.1">
    <property type="nucleotide sequence ID" value="NZ_FNOK01000019.1"/>
</dbReference>
<dbReference type="InterPro" id="IPR036388">
    <property type="entry name" value="WH-like_DNA-bd_sf"/>
</dbReference>
<dbReference type="GO" id="GO:0003700">
    <property type="term" value="F:DNA-binding transcription factor activity"/>
    <property type="evidence" value="ECO:0007669"/>
    <property type="project" value="InterPro"/>
</dbReference>
<dbReference type="SUPFAM" id="SSF46785">
    <property type="entry name" value="Winged helix' DNA-binding domain"/>
    <property type="match status" value="1"/>
</dbReference>
<dbReference type="EMBL" id="FNOK01000019">
    <property type="protein sequence ID" value="SDY04706.1"/>
    <property type="molecule type" value="Genomic_DNA"/>
</dbReference>
<dbReference type="AlphaFoldDB" id="A0A1H3GN24"/>
<dbReference type="GO" id="GO:0006950">
    <property type="term" value="P:response to stress"/>
    <property type="evidence" value="ECO:0007669"/>
    <property type="project" value="TreeGrafter"/>
</dbReference>
<keyword evidence="3" id="KW-1185">Reference proteome</keyword>